<proteinExistence type="predicted"/>
<dbReference type="Proteomes" id="UP000266841">
    <property type="component" value="Unassembled WGS sequence"/>
</dbReference>
<keyword evidence="3" id="KW-1185">Reference proteome</keyword>
<organism evidence="2 3">
    <name type="scientific">Thalassiosira oceanica</name>
    <name type="common">Marine diatom</name>
    <dbReference type="NCBI Taxonomy" id="159749"/>
    <lineage>
        <taxon>Eukaryota</taxon>
        <taxon>Sar</taxon>
        <taxon>Stramenopiles</taxon>
        <taxon>Ochrophyta</taxon>
        <taxon>Bacillariophyta</taxon>
        <taxon>Coscinodiscophyceae</taxon>
        <taxon>Thalassiosirophycidae</taxon>
        <taxon>Thalassiosirales</taxon>
        <taxon>Thalassiosiraceae</taxon>
        <taxon>Thalassiosira</taxon>
    </lineage>
</organism>
<comment type="caution">
    <text evidence="2">The sequence shown here is derived from an EMBL/GenBank/DDBJ whole genome shotgun (WGS) entry which is preliminary data.</text>
</comment>
<protein>
    <submittedName>
        <fullName evidence="2">Uncharacterized protein</fullName>
    </submittedName>
</protein>
<dbReference type="EMBL" id="AGNL01006558">
    <property type="protein sequence ID" value="EJK71945.1"/>
    <property type="molecule type" value="Genomic_DNA"/>
</dbReference>
<sequence>MVDFRFSASARRKSSCLSDEARKVRRCAPSPACPVCSRVRPPPYHLSGLSGLPVRRSCAAVYCYCCCPFGLRLLDLTAISRLKWGGPAHGSDGRQTADSAEKPEKGRWGDVAWSTPYLDMEYGEKEYQLGSSRELDWLGHFAKKSTRLESIGILGAFGNCSGHSVDRFLNDLA</sequence>
<feature type="region of interest" description="Disordered" evidence="1">
    <location>
        <begin position="87"/>
        <end position="107"/>
    </location>
</feature>
<name>K0T2E7_THAOC</name>
<dbReference type="AlphaFoldDB" id="K0T2E7"/>
<evidence type="ECO:0000256" key="1">
    <source>
        <dbReference type="SAM" id="MobiDB-lite"/>
    </source>
</evidence>
<accession>K0T2E7</accession>
<reference evidence="2 3" key="1">
    <citation type="journal article" date="2012" name="Genome Biol.">
        <title>Genome and low-iron response of an oceanic diatom adapted to chronic iron limitation.</title>
        <authorList>
            <person name="Lommer M."/>
            <person name="Specht M."/>
            <person name="Roy A.S."/>
            <person name="Kraemer L."/>
            <person name="Andreson R."/>
            <person name="Gutowska M.A."/>
            <person name="Wolf J."/>
            <person name="Bergner S.V."/>
            <person name="Schilhabel M.B."/>
            <person name="Klostermeier U.C."/>
            <person name="Beiko R.G."/>
            <person name="Rosenstiel P."/>
            <person name="Hippler M."/>
            <person name="Laroche J."/>
        </authorList>
    </citation>
    <scope>NUCLEOTIDE SEQUENCE [LARGE SCALE GENOMIC DNA]</scope>
    <source>
        <strain evidence="2 3">CCMP1005</strain>
    </source>
</reference>
<feature type="non-terminal residue" evidence="2">
    <location>
        <position position="173"/>
    </location>
</feature>
<gene>
    <name evidence="2" type="ORF">THAOC_06569</name>
</gene>
<evidence type="ECO:0000313" key="2">
    <source>
        <dbReference type="EMBL" id="EJK71945.1"/>
    </source>
</evidence>
<evidence type="ECO:0000313" key="3">
    <source>
        <dbReference type="Proteomes" id="UP000266841"/>
    </source>
</evidence>